<gene>
    <name evidence="1" type="ORF">Ami3637_15715</name>
</gene>
<protein>
    <submittedName>
        <fullName evidence="1">SufBD protein</fullName>
    </submittedName>
</protein>
<dbReference type="KEGG" id="amic:Ami3637_15715"/>
<sequence>MNHINELVCGLKDKDNKSAYQCLKQLEAVSAESDAVYPYFDTFVEMLDDLNSYVRTRGLILIAANARWDNDFKVDEVIDEYLKHIMDDKPITARQCIKTLPDIVKYKPELKECICSALRKANPQMYNSSMQPLVYSDIQGALKNIESL</sequence>
<evidence type="ECO:0000313" key="1">
    <source>
        <dbReference type="EMBL" id="QHI73628.1"/>
    </source>
</evidence>
<dbReference type="AlphaFoldDB" id="A0A6P1MNE5"/>
<reference evidence="1 2" key="1">
    <citation type="submission" date="2020-01" db="EMBL/GenBank/DDBJ databases">
        <title>Genomic analysis of Aminipila sp. CBA3637.</title>
        <authorList>
            <person name="Kim Y.B."/>
            <person name="Roh S.W."/>
        </authorList>
    </citation>
    <scope>NUCLEOTIDE SEQUENCE [LARGE SCALE GENOMIC DNA]</scope>
    <source>
        <strain evidence="1 2">CBA3637</strain>
    </source>
</reference>
<name>A0A6P1MNE5_9FIRM</name>
<keyword evidence="2" id="KW-1185">Reference proteome</keyword>
<organism evidence="1 2">
    <name type="scientific">Aminipila terrae</name>
    <dbReference type="NCBI Taxonomy" id="2697030"/>
    <lineage>
        <taxon>Bacteria</taxon>
        <taxon>Bacillati</taxon>
        <taxon>Bacillota</taxon>
        <taxon>Clostridia</taxon>
        <taxon>Peptostreptococcales</taxon>
        <taxon>Anaerovoracaceae</taxon>
        <taxon>Aminipila</taxon>
    </lineage>
</organism>
<accession>A0A6P1MNE5</accession>
<evidence type="ECO:0000313" key="2">
    <source>
        <dbReference type="Proteomes" id="UP000463883"/>
    </source>
</evidence>
<dbReference type="EMBL" id="CP047591">
    <property type="protein sequence ID" value="QHI73628.1"/>
    <property type="molecule type" value="Genomic_DNA"/>
</dbReference>
<dbReference type="InterPro" id="IPR011989">
    <property type="entry name" value="ARM-like"/>
</dbReference>
<dbReference type="SUPFAM" id="SSF48371">
    <property type="entry name" value="ARM repeat"/>
    <property type="match status" value="1"/>
</dbReference>
<dbReference type="InterPro" id="IPR016024">
    <property type="entry name" value="ARM-type_fold"/>
</dbReference>
<proteinExistence type="predicted"/>
<dbReference type="RefSeq" id="WP_162363393.1">
    <property type="nucleotide sequence ID" value="NZ_CP047591.1"/>
</dbReference>
<dbReference type="Proteomes" id="UP000463883">
    <property type="component" value="Chromosome"/>
</dbReference>
<dbReference type="Gene3D" id="1.25.10.10">
    <property type="entry name" value="Leucine-rich Repeat Variant"/>
    <property type="match status" value="1"/>
</dbReference>